<evidence type="ECO:0000313" key="3">
    <source>
        <dbReference type="EMBL" id="SHE44893.1"/>
    </source>
</evidence>
<dbReference type="InterPro" id="IPR023346">
    <property type="entry name" value="Lysozyme-like_dom_sf"/>
</dbReference>
<evidence type="ECO:0000259" key="2">
    <source>
        <dbReference type="Pfam" id="PF21277"/>
    </source>
</evidence>
<dbReference type="EMBL" id="FQVB01000004">
    <property type="protein sequence ID" value="SHE44893.1"/>
    <property type="molecule type" value="Genomic_DNA"/>
</dbReference>
<dbReference type="Proteomes" id="UP000184076">
    <property type="component" value="Unassembled WGS sequence"/>
</dbReference>
<accession>A0A1M4TK63</accession>
<reference evidence="4" key="1">
    <citation type="submission" date="2016-11" db="EMBL/GenBank/DDBJ databases">
        <authorList>
            <person name="Varghese N."/>
            <person name="Submissions S."/>
        </authorList>
    </citation>
    <scope>NUCLEOTIDE SEQUENCE [LARGE SCALE GENOMIC DNA]</scope>
    <source>
        <strain evidence="4">DSM 9756</strain>
    </source>
</reference>
<gene>
    <name evidence="3" type="ORF">SAMN02745206_00305</name>
</gene>
<evidence type="ECO:0000313" key="4">
    <source>
        <dbReference type="Proteomes" id="UP000184076"/>
    </source>
</evidence>
<dbReference type="Pfam" id="PF21277">
    <property type="entry name" value="T6SS_VgrG3-like_C"/>
    <property type="match status" value="1"/>
</dbReference>
<name>A0A1M4TK63_9BACT</name>
<dbReference type="InterPro" id="IPR049073">
    <property type="entry name" value="T6SS_VgrG3-like_C"/>
</dbReference>
<dbReference type="STRING" id="1121391.SAMN02745206_00305"/>
<evidence type="ECO:0000256" key="1">
    <source>
        <dbReference type="SAM" id="MobiDB-lite"/>
    </source>
</evidence>
<sequence length="352" mass="38236">MAVQFIKNPIPKPSVDQGAVERTRVLTRSMEQRVFQQVFQGERGLAVEAPMGSGDDDWRMLQELGASTHGMDSVRARLCSMNDRQLQAAIVAAYIKAAALGSGGSSWGGPDFSGLSALPQDAKPSLTGPEPPDQEISLDDQLDLGALSSIFESGEDGVGAVGYDSRGGTSYGIYQLSSKTGTMDRFLDFLKEREPAWAARLEAAGPADTGSRDGRMPRVWRRIAREDPDRFAALQHAFVRETHYEPAAQAVEAATGIEVEGLSRAVKEVLWSTAVQHGPRRAARFFAGGLNRARAKDGTVDEAALIRAVYRFRERTSGVFDGSIRRALLSRFSEEKRMALAMLRGDSAEDLA</sequence>
<organism evidence="3 4">
    <name type="scientific">Desulfacinum infernum DSM 9756</name>
    <dbReference type="NCBI Taxonomy" id="1121391"/>
    <lineage>
        <taxon>Bacteria</taxon>
        <taxon>Pseudomonadati</taxon>
        <taxon>Thermodesulfobacteriota</taxon>
        <taxon>Syntrophobacteria</taxon>
        <taxon>Syntrophobacterales</taxon>
        <taxon>Syntrophobacteraceae</taxon>
        <taxon>Desulfacinum</taxon>
    </lineage>
</organism>
<feature type="region of interest" description="Disordered" evidence="1">
    <location>
        <begin position="111"/>
        <end position="137"/>
    </location>
</feature>
<dbReference type="SUPFAM" id="SSF53955">
    <property type="entry name" value="Lysozyme-like"/>
    <property type="match status" value="1"/>
</dbReference>
<proteinExistence type="predicted"/>
<dbReference type="RefSeq" id="WP_178371866.1">
    <property type="nucleotide sequence ID" value="NZ_FQVB01000004.1"/>
</dbReference>
<protein>
    <recommendedName>
        <fullName evidence="2">Type VI secretion system spike protein VgrG3-like C-terminal domain-containing protein</fullName>
    </recommendedName>
</protein>
<dbReference type="AlphaFoldDB" id="A0A1M4TK63"/>
<feature type="domain" description="Type VI secretion system spike protein VgrG3-like C-terminal" evidence="2">
    <location>
        <begin position="144"/>
        <end position="336"/>
    </location>
</feature>
<keyword evidence="4" id="KW-1185">Reference proteome</keyword>